<dbReference type="AlphaFoldDB" id="A0AAV4A1T2"/>
<feature type="chain" id="PRO_5043652002" description="Secreted protein" evidence="1">
    <location>
        <begin position="27"/>
        <end position="106"/>
    </location>
</feature>
<gene>
    <name evidence="2" type="ORF">PoB_002862600</name>
</gene>
<dbReference type="EMBL" id="BLXT01003566">
    <property type="protein sequence ID" value="GFO02121.1"/>
    <property type="molecule type" value="Genomic_DNA"/>
</dbReference>
<organism evidence="2 3">
    <name type="scientific">Plakobranchus ocellatus</name>
    <dbReference type="NCBI Taxonomy" id="259542"/>
    <lineage>
        <taxon>Eukaryota</taxon>
        <taxon>Metazoa</taxon>
        <taxon>Spiralia</taxon>
        <taxon>Lophotrochozoa</taxon>
        <taxon>Mollusca</taxon>
        <taxon>Gastropoda</taxon>
        <taxon>Heterobranchia</taxon>
        <taxon>Euthyneura</taxon>
        <taxon>Panpulmonata</taxon>
        <taxon>Sacoglossa</taxon>
        <taxon>Placobranchoidea</taxon>
        <taxon>Plakobranchidae</taxon>
        <taxon>Plakobranchus</taxon>
    </lineage>
</organism>
<proteinExistence type="predicted"/>
<keyword evidence="1" id="KW-0732">Signal</keyword>
<keyword evidence="3" id="KW-1185">Reference proteome</keyword>
<feature type="signal peptide" evidence="1">
    <location>
        <begin position="1"/>
        <end position="26"/>
    </location>
</feature>
<sequence length="106" mass="11874">MEAKLPFCFFLSRSQFFCLRWLGADAERTSDVEPLQVSGRGHPQLHHTNVSVFQRDCTYLQDSFGCIQTKEPQTEHATSHCGTLLLSSRPPFTPIPTIVALRPSPG</sequence>
<accession>A0AAV4A1T2</accession>
<evidence type="ECO:0000313" key="3">
    <source>
        <dbReference type="Proteomes" id="UP000735302"/>
    </source>
</evidence>
<evidence type="ECO:0000256" key="1">
    <source>
        <dbReference type="SAM" id="SignalP"/>
    </source>
</evidence>
<evidence type="ECO:0008006" key="4">
    <source>
        <dbReference type="Google" id="ProtNLM"/>
    </source>
</evidence>
<name>A0AAV4A1T2_9GAST</name>
<protein>
    <recommendedName>
        <fullName evidence="4">Secreted protein</fullName>
    </recommendedName>
</protein>
<evidence type="ECO:0000313" key="2">
    <source>
        <dbReference type="EMBL" id="GFO02121.1"/>
    </source>
</evidence>
<reference evidence="2 3" key="1">
    <citation type="journal article" date="2021" name="Elife">
        <title>Chloroplast acquisition without the gene transfer in kleptoplastic sea slugs, Plakobranchus ocellatus.</title>
        <authorList>
            <person name="Maeda T."/>
            <person name="Takahashi S."/>
            <person name="Yoshida T."/>
            <person name="Shimamura S."/>
            <person name="Takaki Y."/>
            <person name="Nagai Y."/>
            <person name="Toyoda A."/>
            <person name="Suzuki Y."/>
            <person name="Arimoto A."/>
            <person name="Ishii H."/>
            <person name="Satoh N."/>
            <person name="Nishiyama T."/>
            <person name="Hasebe M."/>
            <person name="Maruyama T."/>
            <person name="Minagawa J."/>
            <person name="Obokata J."/>
            <person name="Shigenobu S."/>
        </authorList>
    </citation>
    <scope>NUCLEOTIDE SEQUENCE [LARGE SCALE GENOMIC DNA]</scope>
</reference>
<comment type="caution">
    <text evidence="2">The sequence shown here is derived from an EMBL/GenBank/DDBJ whole genome shotgun (WGS) entry which is preliminary data.</text>
</comment>
<dbReference type="Proteomes" id="UP000735302">
    <property type="component" value="Unassembled WGS sequence"/>
</dbReference>